<sequence>MRSTMMDQPLLISSIIRHAAACHGSTEIVSRVSDGALHRTNYAEVYERSSKLANALASWRLQRGDRVGTLGWNDHRHLEIYYGVSGAGFVCHTINPRLFPDQIVYIVNHASDRLLFVDPSFVGLVAVVRQHLQSVERVIVMCSASAMPPEAIAEGFECYEEVIAAHKSTFDWPRLDENDAAGLCYTSGTTGDPKGVLYSHRSTVLHALAVCAPDVFNLGERTTVMPVVPMFHVNGWGLPHAAPMVGARLVLPGQRLDAASLYQLITTEKVTFTAGVPTVWGSLLDWIDDNKGEIAPLERVAIGGAACPQIMAERFHKQGVDVVHAWGMTETSPVGLANRCPVPASPAPEGIMSSNRRLKQGKPLFGVETRLLSEDDRVLPHDGTTSGRLQVRGPWVASSYFNLPLDSADRANDGWFETGDIATIEAAGTVEIVDRAKDVIKSGGEWISSVTLENAAMSHPDVYEAAAVARDDERWGERPVLFVVLRPGTAPSKEGLLSHLGTRVARWWVPDDIHFVDDLPHTATGKVVKATLRRRLRQ</sequence>
<name>A0AB73IJQ7_9BURK</name>
<dbReference type="Pfam" id="PF00501">
    <property type="entry name" value="AMP-binding"/>
    <property type="match status" value="1"/>
</dbReference>
<dbReference type="InterPro" id="IPR045851">
    <property type="entry name" value="AMP-bd_C_sf"/>
</dbReference>
<organism evidence="5 6">
    <name type="scientific">Paraburkholderia caledonica</name>
    <dbReference type="NCBI Taxonomy" id="134536"/>
    <lineage>
        <taxon>Bacteria</taxon>
        <taxon>Pseudomonadati</taxon>
        <taxon>Pseudomonadota</taxon>
        <taxon>Betaproteobacteria</taxon>
        <taxon>Burkholderiales</taxon>
        <taxon>Burkholderiaceae</taxon>
        <taxon>Paraburkholderia</taxon>
    </lineage>
</organism>
<dbReference type="AlphaFoldDB" id="A0AB73IJQ7"/>
<dbReference type="PANTHER" id="PTHR43767">
    <property type="entry name" value="LONG-CHAIN-FATTY-ACID--COA LIGASE"/>
    <property type="match status" value="1"/>
</dbReference>
<dbReference type="Gene3D" id="3.30.300.30">
    <property type="match status" value="1"/>
</dbReference>
<dbReference type="FunFam" id="3.30.300.30:FF:000008">
    <property type="entry name" value="2,3-dihydroxybenzoate-AMP ligase"/>
    <property type="match status" value="1"/>
</dbReference>
<dbReference type="Pfam" id="PF13193">
    <property type="entry name" value="AMP-binding_C"/>
    <property type="match status" value="1"/>
</dbReference>
<dbReference type="NCBIfam" id="NF004837">
    <property type="entry name" value="PRK06187.1"/>
    <property type="match status" value="1"/>
</dbReference>
<feature type="domain" description="AMP-dependent synthetase/ligase" evidence="3">
    <location>
        <begin position="19"/>
        <end position="401"/>
    </location>
</feature>
<keyword evidence="2 5" id="KW-0436">Ligase</keyword>
<gene>
    <name evidence="5" type="ORF">J2793_005399</name>
</gene>
<reference evidence="5" key="1">
    <citation type="submission" date="2023-07" db="EMBL/GenBank/DDBJ databases">
        <title>Sorghum-associated microbial communities from plants grown in Nebraska, USA.</title>
        <authorList>
            <person name="Schachtman D."/>
        </authorList>
    </citation>
    <scope>NUCLEOTIDE SEQUENCE</scope>
    <source>
        <strain evidence="5">DS1061</strain>
    </source>
</reference>
<feature type="domain" description="AMP-binding enzyme C-terminal" evidence="4">
    <location>
        <begin position="452"/>
        <end position="526"/>
    </location>
</feature>
<dbReference type="RefSeq" id="WP_392395124.1">
    <property type="nucleotide sequence ID" value="NZ_JAURTK010000007.1"/>
</dbReference>
<proteinExistence type="inferred from homology"/>
<evidence type="ECO:0000313" key="5">
    <source>
        <dbReference type="EMBL" id="MDP9649931.1"/>
    </source>
</evidence>
<dbReference type="Gene3D" id="3.40.50.12780">
    <property type="entry name" value="N-terminal domain of ligase-like"/>
    <property type="match status" value="1"/>
</dbReference>
<dbReference type="GO" id="GO:0016877">
    <property type="term" value="F:ligase activity, forming carbon-sulfur bonds"/>
    <property type="evidence" value="ECO:0007669"/>
    <property type="project" value="UniProtKB-ARBA"/>
</dbReference>
<comment type="similarity">
    <text evidence="1">Belongs to the ATP-dependent AMP-binding enzyme family.</text>
</comment>
<dbReference type="Proteomes" id="UP001229486">
    <property type="component" value="Unassembled WGS sequence"/>
</dbReference>
<dbReference type="InterPro" id="IPR020845">
    <property type="entry name" value="AMP-binding_CS"/>
</dbReference>
<dbReference type="InterPro" id="IPR000873">
    <property type="entry name" value="AMP-dep_synth/lig_dom"/>
</dbReference>
<dbReference type="EMBL" id="JAURTK010000007">
    <property type="protein sequence ID" value="MDP9649931.1"/>
    <property type="molecule type" value="Genomic_DNA"/>
</dbReference>
<evidence type="ECO:0000256" key="2">
    <source>
        <dbReference type="ARBA" id="ARBA00022598"/>
    </source>
</evidence>
<dbReference type="PANTHER" id="PTHR43767:SF11">
    <property type="entry name" value="MEDIUM-CHAIN-FATTY-ACID--COA LIGASE"/>
    <property type="match status" value="1"/>
</dbReference>
<protein>
    <submittedName>
        <fullName evidence="5">Fatty-acyl-CoA synthase</fullName>
        <ecNumber evidence="5">6.2.1.-</ecNumber>
    </submittedName>
</protein>
<dbReference type="PROSITE" id="PS00455">
    <property type="entry name" value="AMP_BINDING"/>
    <property type="match status" value="1"/>
</dbReference>
<evidence type="ECO:0000256" key="1">
    <source>
        <dbReference type="ARBA" id="ARBA00006432"/>
    </source>
</evidence>
<accession>A0AB73IJQ7</accession>
<comment type="caution">
    <text evidence="5">The sequence shown here is derived from an EMBL/GenBank/DDBJ whole genome shotgun (WGS) entry which is preliminary data.</text>
</comment>
<evidence type="ECO:0000259" key="3">
    <source>
        <dbReference type="Pfam" id="PF00501"/>
    </source>
</evidence>
<dbReference type="SUPFAM" id="SSF56801">
    <property type="entry name" value="Acetyl-CoA synthetase-like"/>
    <property type="match status" value="1"/>
</dbReference>
<evidence type="ECO:0000313" key="6">
    <source>
        <dbReference type="Proteomes" id="UP001229486"/>
    </source>
</evidence>
<dbReference type="InterPro" id="IPR042099">
    <property type="entry name" value="ANL_N_sf"/>
</dbReference>
<evidence type="ECO:0000259" key="4">
    <source>
        <dbReference type="Pfam" id="PF13193"/>
    </source>
</evidence>
<dbReference type="EC" id="6.2.1.-" evidence="5"/>
<dbReference type="InterPro" id="IPR050237">
    <property type="entry name" value="ATP-dep_AMP-bd_enzyme"/>
</dbReference>
<dbReference type="CDD" id="cd12119">
    <property type="entry name" value="ttLC_FACS_AlkK_like"/>
    <property type="match status" value="1"/>
</dbReference>
<dbReference type="InterPro" id="IPR025110">
    <property type="entry name" value="AMP-bd_C"/>
</dbReference>